<gene>
    <name evidence="6" type="ORF">GCM10022223_52070</name>
</gene>
<comment type="similarity">
    <text evidence="1">Belongs to the LysR transcriptional regulatory family.</text>
</comment>
<name>A0ABP7AAW7_9ACTN</name>
<keyword evidence="2" id="KW-0805">Transcription regulation</keyword>
<protein>
    <submittedName>
        <fullName evidence="6">LysR family transcriptional regulator</fullName>
    </submittedName>
</protein>
<dbReference type="RefSeq" id="WP_231484551.1">
    <property type="nucleotide sequence ID" value="NZ_BAAAZO010000010.1"/>
</dbReference>
<evidence type="ECO:0000256" key="3">
    <source>
        <dbReference type="ARBA" id="ARBA00023125"/>
    </source>
</evidence>
<dbReference type="PANTHER" id="PTHR30419:SF8">
    <property type="entry name" value="NITROGEN ASSIMILATION TRANSCRIPTIONAL ACTIVATOR-RELATED"/>
    <property type="match status" value="1"/>
</dbReference>
<dbReference type="SUPFAM" id="SSF53850">
    <property type="entry name" value="Periplasmic binding protein-like II"/>
    <property type="match status" value="1"/>
</dbReference>
<reference evidence="7" key="1">
    <citation type="journal article" date="2019" name="Int. J. Syst. Evol. Microbiol.">
        <title>The Global Catalogue of Microorganisms (GCM) 10K type strain sequencing project: providing services to taxonomists for standard genome sequencing and annotation.</title>
        <authorList>
            <consortium name="The Broad Institute Genomics Platform"/>
            <consortium name="The Broad Institute Genome Sequencing Center for Infectious Disease"/>
            <person name="Wu L."/>
            <person name="Ma J."/>
        </authorList>
    </citation>
    <scope>NUCLEOTIDE SEQUENCE [LARGE SCALE GENOMIC DNA]</scope>
    <source>
        <strain evidence="7">JCM 16902</strain>
    </source>
</reference>
<evidence type="ECO:0000313" key="6">
    <source>
        <dbReference type="EMBL" id="GAA3628303.1"/>
    </source>
</evidence>
<comment type="caution">
    <text evidence="6">The sequence shown here is derived from an EMBL/GenBank/DDBJ whole genome shotgun (WGS) entry which is preliminary data.</text>
</comment>
<proteinExistence type="inferred from homology"/>
<dbReference type="Pfam" id="PF03466">
    <property type="entry name" value="LysR_substrate"/>
    <property type="match status" value="1"/>
</dbReference>
<dbReference type="InterPro" id="IPR036388">
    <property type="entry name" value="WH-like_DNA-bd_sf"/>
</dbReference>
<sequence>MSTPLWARLDTRHFVTLAEVVSTGSFTAAAQSLGYTQSAVSQQIARLERMLGQPVLHRSAGGRTVSLTPAGRVLLQHASSLVATMQRAAADVSALSEGIAGILRVGCFESVGSSLLPIALESFLQDYPRVQLELTELADDGDLLDLLSRDELDLTFVVFPLAAGPYESQALLEDPYVLVVAQDSPMAGISGAVDLSDYPELPLMSYGKMRDVHAIETRLGRPVYGSRVVFRSNHTSTLLSLVRLGHAAAVLPRLAVRPPQPGLRVLELERVNPRIVGVAWPTSRPLSDPASGFVQALGQAADDYRPG</sequence>
<dbReference type="InterPro" id="IPR050950">
    <property type="entry name" value="HTH-type_LysR_regulators"/>
</dbReference>
<dbReference type="EMBL" id="BAAAZO010000010">
    <property type="protein sequence ID" value="GAA3628303.1"/>
    <property type="molecule type" value="Genomic_DNA"/>
</dbReference>
<evidence type="ECO:0000256" key="1">
    <source>
        <dbReference type="ARBA" id="ARBA00009437"/>
    </source>
</evidence>
<evidence type="ECO:0000256" key="4">
    <source>
        <dbReference type="ARBA" id="ARBA00023163"/>
    </source>
</evidence>
<dbReference type="SUPFAM" id="SSF46785">
    <property type="entry name" value="Winged helix' DNA-binding domain"/>
    <property type="match status" value="1"/>
</dbReference>
<dbReference type="Gene3D" id="3.40.190.10">
    <property type="entry name" value="Periplasmic binding protein-like II"/>
    <property type="match status" value="2"/>
</dbReference>
<dbReference type="CDD" id="cd05466">
    <property type="entry name" value="PBP2_LTTR_substrate"/>
    <property type="match status" value="1"/>
</dbReference>
<keyword evidence="7" id="KW-1185">Reference proteome</keyword>
<dbReference type="InterPro" id="IPR005119">
    <property type="entry name" value="LysR_subst-bd"/>
</dbReference>
<organism evidence="6 7">
    <name type="scientific">Kineosporia mesophila</name>
    <dbReference type="NCBI Taxonomy" id="566012"/>
    <lineage>
        <taxon>Bacteria</taxon>
        <taxon>Bacillati</taxon>
        <taxon>Actinomycetota</taxon>
        <taxon>Actinomycetes</taxon>
        <taxon>Kineosporiales</taxon>
        <taxon>Kineosporiaceae</taxon>
        <taxon>Kineosporia</taxon>
    </lineage>
</organism>
<evidence type="ECO:0000259" key="5">
    <source>
        <dbReference type="PROSITE" id="PS50931"/>
    </source>
</evidence>
<keyword evidence="4" id="KW-0804">Transcription</keyword>
<dbReference type="InterPro" id="IPR000847">
    <property type="entry name" value="LysR_HTH_N"/>
</dbReference>
<dbReference type="PANTHER" id="PTHR30419">
    <property type="entry name" value="HTH-TYPE TRANSCRIPTIONAL REGULATOR YBHD"/>
    <property type="match status" value="1"/>
</dbReference>
<feature type="domain" description="HTH lysR-type" evidence="5">
    <location>
        <begin position="9"/>
        <end position="66"/>
    </location>
</feature>
<evidence type="ECO:0000313" key="7">
    <source>
        <dbReference type="Proteomes" id="UP001501074"/>
    </source>
</evidence>
<dbReference type="InterPro" id="IPR036390">
    <property type="entry name" value="WH_DNA-bd_sf"/>
</dbReference>
<dbReference type="Pfam" id="PF00126">
    <property type="entry name" value="HTH_1"/>
    <property type="match status" value="1"/>
</dbReference>
<dbReference type="PRINTS" id="PR00039">
    <property type="entry name" value="HTHLYSR"/>
</dbReference>
<dbReference type="PROSITE" id="PS50931">
    <property type="entry name" value="HTH_LYSR"/>
    <property type="match status" value="1"/>
</dbReference>
<accession>A0ABP7AAW7</accession>
<evidence type="ECO:0000256" key="2">
    <source>
        <dbReference type="ARBA" id="ARBA00023015"/>
    </source>
</evidence>
<keyword evidence="3" id="KW-0238">DNA-binding</keyword>
<dbReference type="Proteomes" id="UP001501074">
    <property type="component" value="Unassembled WGS sequence"/>
</dbReference>
<dbReference type="Gene3D" id="1.10.10.10">
    <property type="entry name" value="Winged helix-like DNA-binding domain superfamily/Winged helix DNA-binding domain"/>
    <property type="match status" value="1"/>
</dbReference>